<organism evidence="1 2">
    <name type="scientific">Solanum commersonii</name>
    <name type="common">Commerson's wild potato</name>
    <name type="synonym">Commerson's nightshade</name>
    <dbReference type="NCBI Taxonomy" id="4109"/>
    <lineage>
        <taxon>Eukaryota</taxon>
        <taxon>Viridiplantae</taxon>
        <taxon>Streptophyta</taxon>
        <taxon>Embryophyta</taxon>
        <taxon>Tracheophyta</taxon>
        <taxon>Spermatophyta</taxon>
        <taxon>Magnoliopsida</taxon>
        <taxon>eudicotyledons</taxon>
        <taxon>Gunneridae</taxon>
        <taxon>Pentapetalae</taxon>
        <taxon>asterids</taxon>
        <taxon>lamiids</taxon>
        <taxon>Solanales</taxon>
        <taxon>Solanaceae</taxon>
        <taxon>Solanoideae</taxon>
        <taxon>Solaneae</taxon>
        <taxon>Solanum</taxon>
    </lineage>
</organism>
<name>A0A9J6B6F0_SOLCO</name>
<gene>
    <name evidence="1" type="ORF">H5410_004090</name>
</gene>
<evidence type="ECO:0000313" key="1">
    <source>
        <dbReference type="EMBL" id="KAG5632373.1"/>
    </source>
</evidence>
<protein>
    <submittedName>
        <fullName evidence="1">Uncharacterized protein</fullName>
    </submittedName>
</protein>
<comment type="caution">
    <text evidence="1">The sequence shown here is derived from an EMBL/GenBank/DDBJ whole genome shotgun (WGS) entry which is preliminary data.</text>
</comment>
<proteinExistence type="predicted"/>
<evidence type="ECO:0000313" key="2">
    <source>
        <dbReference type="Proteomes" id="UP000824120"/>
    </source>
</evidence>
<dbReference type="Proteomes" id="UP000824120">
    <property type="component" value="Chromosome 1"/>
</dbReference>
<sequence>MQKSIVYSKIQVVTHHYQRFSCSQYLLLMQVQAQPQYQNALTQIMIPYSHTQVNQFKIRNQMQHSHSERGTQCILLKIKKVFSRLVMGLSVKRERERASIFPQQHELEETFLALLDYFFSFSPHPQLKLLA</sequence>
<keyword evidence="2" id="KW-1185">Reference proteome</keyword>
<reference evidence="1 2" key="1">
    <citation type="submission" date="2020-09" db="EMBL/GenBank/DDBJ databases">
        <title>De no assembly of potato wild relative species, Solanum commersonii.</title>
        <authorList>
            <person name="Cho K."/>
        </authorList>
    </citation>
    <scope>NUCLEOTIDE SEQUENCE [LARGE SCALE GENOMIC DNA]</scope>
    <source>
        <strain evidence="1">LZ3.2</strain>
        <tissue evidence="1">Leaf</tissue>
    </source>
</reference>
<accession>A0A9J6B6F0</accession>
<dbReference type="EMBL" id="JACXVP010000001">
    <property type="protein sequence ID" value="KAG5632373.1"/>
    <property type="molecule type" value="Genomic_DNA"/>
</dbReference>
<dbReference type="AlphaFoldDB" id="A0A9J6B6F0"/>